<evidence type="ECO:0000313" key="2">
    <source>
        <dbReference type="EMBL" id="KAG8087909.1"/>
    </source>
</evidence>
<name>A0A8J5WGM4_ZIZPA</name>
<organism evidence="2 3">
    <name type="scientific">Zizania palustris</name>
    <name type="common">Northern wild rice</name>
    <dbReference type="NCBI Taxonomy" id="103762"/>
    <lineage>
        <taxon>Eukaryota</taxon>
        <taxon>Viridiplantae</taxon>
        <taxon>Streptophyta</taxon>
        <taxon>Embryophyta</taxon>
        <taxon>Tracheophyta</taxon>
        <taxon>Spermatophyta</taxon>
        <taxon>Magnoliopsida</taxon>
        <taxon>Liliopsida</taxon>
        <taxon>Poales</taxon>
        <taxon>Poaceae</taxon>
        <taxon>BOP clade</taxon>
        <taxon>Oryzoideae</taxon>
        <taxon>Oryzeae</taxon>
        <taxon>Zizaniinae</taxon>
        <taxon>Zizania</taxon>
    </lineage>
</organism>
<feature type="compositionally biased region" description="Acidic residues" evidence="1">
    <location>
        <begin position="40"/>
        <end position="58"/>
    </location>
</feature>
<accession>A0A8J5WGM4</accession>
<evidence type="ECO:0000313" key="3">
    <source>
        <dbReference type="Proteomes" id="UP000729402"/>
    </source>
</evidence>
<feature type="compositionally biased region" description="Low complexity" evidence="1">
    <location>
        <begin position="64"/>
        <end position="88"/>
    </location>
</feature>
<dbReference type="Proteomes" id="UP000729402">
    <property type="component" value="Unassembled WGS sequence"/>
</dbReference>
<evidence type="ECO:0000256" key="1">
    <source>
        <dbReference type="SAM" id="MobiDB-lite"/>
    </source>
</evidence>
<dbReference type="AlphaFoldDB" id="A0A8J5WGM4"/>
<reference evidence="2" key="2">
    <citation type="submission" date="2021-02" db="EMBL/GenBank/DDBJ databases">
        <authorList>
            <person name="Kimball J.A."/>
            <person name="Haas M.W."/>
            <person name="Macchietto M."/>
            <person name="Kono T."/>
            <person name="Duquette J."/>
            <person name="Shao M."/>
        </authorList>
    </citation>
    <scope>NUCLEOTIDE SEQUENCE</scope>
    <source>
        <tissue evidence="2">Fresh leaf tissue</tissue>
    </source>
</reference>
<comment type="caution">
    <text evidence="2">The sequence shown here is derived from an EMBL/GenBank/DDBJ whole genome shotgun (WGS) entry which is preliminary data.</text>
</comment>
<dbReference type="EMBL" id="JAAALK010000082">
    <property type="protein sequence ID" value="KAG8087909.1"/>
    <property type="molecule type" value="Genomic_DNA"/>
</dbReference>
<reference evidence="2" key="1">
    <citation type="journal article" date="2021" name="bioRxiv">
        <title>Whole Genome Assembly and Annotation of Northern Wild Rice, Zizania palustris L., Supports a Whole Genome Duplication in the Zizania Genus.</title>
        <authorList>
            <person name="Haas M."/>
            <person name="Kono T."/>
            <person name="Macchietto M."/>
            <person name="Millas R."/>
            <person name="McGilp L."/>
            <person name="Shao M."/>
            <person name="Duquette J."/>
            <person name="Hirsch C.N."/>
            <person name="Kimball J."/>
        </authorList>
    </citation>
    <scope>NUCLEOTIDE SEQUENCE</scope>
    <source>
        <tissue evidence="2">Fresh leaf tissue</tissue>
    </source>
</reference>
<sequence>MGGLALHHASIKERTRPAASLLAPDLLAGRALEESPHREEEEEEEEGQSEVQQEEEETQSTPCRASGTARRATGAAEKAGRAAAGNTEELTETRRAERTRGGLSEGEGWRRRALSGGVLYCSPSPVANKFLSTWI</sequence>
<protein>
    <submittedName>
        <fullName evidence="2">Uncharacterized protein</fullName>
    </submittedName>
</protein>
<feature type="compositionally biased region" description="Basic and acidic residues" evidence="1">
    <location>
        <begin position="91"/>
        <end position="100"/>
    </location>
</feature>
<feature type="compositionally biased region" description="Low complexity" evidence="1">
    <location>
        <begin position="17"/>
        <end position="28"/>
    </location>
</feature>
<keyword evidence="3" id="KW-1185">Reference proteome</keyword>
<feature type="region of interest" description="Disordered" evidence="1">
    <location>
        <begin position="1"/>
        <end position="109"/>
    </location>
</feature>
<gene>
    <name evidence="2" type="ORF">GUJ93_ZPchr0010g9680</name>
</gene>
<proteinExistence type="predicted"/>